<dbReference type="AlphaFoldDB" id="A0A7L4ZMW1"/>
<evidence type="ECO:0000313" key="2">
    <source>
        <dbReference type="EMBL" id="QHI38058.1"/>
    </source>
</evidence>
<proteinExistence type="predicted"/>
<keyword evidence="1" id="KW-0812">Transmembrane</keyword>
<reference evidence="2 3" key="1">
    <citation type="journal article" date="2013" name="Int. J. Syst. Evol. Microbiol.">
        <title>Kordia antarctica sp. nov., isolated from Antarctic seawater.</title>
        <authorList>
            <person name="Baek K."/>
            <person name="Choi A."/>
            <person name="Kang I."/>
            <person name="Lee K."/>
            <person name="Cho J.C."/>
        </authorList>
    </citation>
    <scope>NUCLEOTIDE SEQUENCE [LARGE SCALE GENOMIC DNA]</scope>
    <source>
        <strain evidence="2 3">IMCC3317</strain>
    </source>
</reference>
<protein>
    <recommendedName>
        <fullName evidence="4">Holliday junction resolvase RuvC</fullName>
    </recommendedName>
</protein>
<dbReference type="RefSeq" id="WP_160130624.1">
    <property type="nucleotide sequence ID" value="NZ_CP019288.1"/>
</dbReference>
<dbReference type="Proteomes" id="UP000464657">
    <property type="component" value="Chromosome"/>
</dbReference>
<dbReference type="InterPro" id="IPR036397">
    <property type="entry name" value="RNaseH_sf"/>
</dbReference>
<keyword evidence="1" id="KW-1133">Transmembrane helix</keyword>
<evidence type="ECO:0000313" key="3">
    <source>
        <dbReference type="Proteomes" id="UP000464657"/>
    </source>
</evidence>
<feature type="transmembrane region" description="Helical" evidence="1">
    <location>
        <begin position="143"/>
        <end position="167"/>
    </location>
</feature>
<dbReference type="OrthoDB" id="1445512at2"/>
<evidence type="ECO:0000256" key="1">
    <source>
        <dbReference type="SAM" id="Phobius"/>
    </source>
</evidence>
<dbReference type="EMBL" id="CP019288">
    <property type="protein sequence ID" value="QHI38058.1"/>
    <property type="molecule type" value="Genomic_DNA"/>
</dbReference>
<dbReference type="KEGG" id="kan:IMCC3317_34420"/>
<gene>
    <name evidence="2" type="ORF">IMCC3317_34420</name>
</gene>
<name>A0A7L4ZMW1_9FLAO</name>
<dbReference type="Gene3D" id="3.30.420.10">
    <property type="entry name" value="Ribonuclease H-like superfamily/Ribonuclease H"/>
    <property type="match status" value="1"/>
</dbReference>
<keyword evidence="3" id="KW-1185">Reference proteome</keyword>
<keyword evidence="1" id="KW-0472">Membrane</keyword>
<sequence>MSQISNYTTGLTIAIFPNGIGFGYAVMKDALSVEMANVVAIKPRPVLNDKTLEKIREKIAYYEPSTMVIEDPIKASKSKRVAKLLKQLTVLAKERNIKVYTYTRSDIRFVFSNFKAHTKHEIAQVITKQVPYMKNRMMEKRRCFEGEAFITGAFDSIALGITHFYLID</sequence>
<dbReference type="GO" id="GO:0003676">
    <property type="term" value="F:nucleic acid binding"/>
    <property type="evidence" value="ECO:0007669"/>
    <property type="project" value="InterPro"/>
</dbReference>
<accession>A0A7L4ZMW1</accession>
<evidence type="ECO:0008006" key="4">
    <source>
        <dbReference type="Google" id="ProtNLM"/>
    </source>
</evidence>
<organism evidence="2 3">
    <name type="scientific">Kordia antarctica</name>
    <dbReference type="NCBI Taxonomy" id="1218801"/>
    <lineage>
        <taxon>Bacteria</taxon>
        <taxon>Pseudomonadati</taxon>
        <taxon>Bacteroidota</taxon>
        <taxon>Flavobacteriia</taxon>
        <taxon>Flavobacteriales</taxon>
        <taxon>Flavobacteriaceae</taxon>
        <taxon>Kordia</taxon>
    </lineage>
</organism>